<protein>
    <recommendedName>
        <fullName evidence="1">Gingipain domain-containing protein</fullName>
    </recommendedName>
</protein>
<dbReference type="GO" id="GO:0008234">
    <property type="term" value="F:cysteine-type peptidase activity"/>
    <property type="evidence" value="ECO:0007669"/>
    <property type="project" value="InterPro"/>
</dbReference>
<gene>
    <name evidence="2" type="ORF">S01H1_71935</name>
</gene>
<dbReference type="EMBL" id="BARS01047932">
    <property type="protein sequence ID" value="GAG31040.1"/>
    <property type="molecule type" value="Genomic_DNA"/>
</dbReference>
<accession>X0WK77</accession>
<dbReference type="SUPFAM" id="SSF52129">
    <property type="entry name" value="Caspase-like"/>
    <property type="match status" value="1"/>
</dbReference>
<dbReference type="Pfam" id="PF01364">
    <property type="entry name" value="Peptidase_C25"/>
    <property type="match status" value="1"/>
</dbReference>
<feature type="non-terminal residue" evidence="2">
    <location>
        <position position="1"/>
    </location>
</feature>
<dbReference type="AlphaFoldDB" id="X0WK77"/>
<comment type="caution">
    <text evidence="2">The sequence shown here is derived from an EMBL/GenBank/DDBJ whole genome shotgun (WGS) entry which is preliminary data.</text>
</comment>
<organism evidence="2">
    <name type="scientific">marine sediment metagenome</name>
    <dbReference type="NCBI Taxonomy" id="412755"/>
    <lineage>
        <taxon>unclassified sequences</taxon>
        <taxon>metagenomes</taxon>
        <taxon>ecological metagenomes</taxon>
    </lineage>
</organism>
<feature type="domain" description="Gingipain" evidence="1">
    <location>
        <begin position="4"/>
        <end position="235"/>
    </location>
</feature>
<evidence type="ECO:0000313" key="2">
    <source>
        <dbReference type="EMBL" id="GAG31040.1"/>
    </source>
</evidence>
<name>X0WK77_9ZZZZ</name>
<evidence type="ECO:0000259" key="1">
    <source>
        <dbReference type="Pfam" id="PF01364"/>
    </source>
</evidence>
<proteinExistence type="predicted"/>
<dbReference type="InterPro" id="IPR001769">
    <property type="entry name" value="Gingipain"/>
</dbReference>
<dbReference type="Gene3D" id="3.40.50.1460">
    <property type="match status" value="1"/>
</dbReference>
<sequence>DGDVDLMAEVYVGRASAENAAEFSNFVYKTMGFENADAGDEYLRGVLLAGQFLGNQFGPDMMAFGKAYMKELKEGSTATGYTTIGFDSCELFNVSDLYQWDNDQAGESRWGASDMVAEMSSNSYAIVNHIGHGSADFGFNIRNTDAMNLTNDKFFFAQAQDCTPGKLEVDCLAERLTTSTRHGAYAVVLNSRYGFGWLNDYPWSSFDGGSQRGERQFWDAYFAEFIINLGAINADSHEDCIFLL</sequence>
<dbReference type="GO" id="GO:0006508">
    <property type="term" value="P:proteolysis"/>
    <property type="evidence" value="ECO:0007669"/>
    <property type="project" value="InterPro"/>
</dbReference>
<feature type="non-terminal residue" evidence="2">
    <location>
        <position position="244"/>
    </location>
</feature>
<reference evidence="2" key="1">
    <citation type="journal article" date="2014" name="Front. Microbiol.">
        <title>High frequency of phylogenetically diverse reductive dehalogenase-homologous genes in deep subseafloor sedimentary metagenomes.</title>
        <authorList>
            <person name="Kawai M."/>
            <person name="Futagami T."/>
            <person name="Toyoda A."/>
            <person name="Takaki Y."/>
            <person name="Nishi S."/>
            <person name="Hori S."/>
            <person name="Arai W."/>
            <person name="Tsubouchi T."/>
            <person name="Morono Y."/>
            <person name="Uchiyama I."/>
            <person name="Ito T."/>
            <person name="Fujiyama A."/>
            <person name="Inagaki F."/>
            <person name="Takami H."/>
        </authorList>
    </citation>
    <scope>NUCLEOTIDE SEQUENCE</scope>
    <source>
        <strain evidence="2">Expedition CK06-06</strain>
    </source>
</reference>
<dbReference type="InterPro" id="IPR029030">
    <property type="entry name" value="Caspase-like_dom_sf"/>
</dbReference>